<keyword evidence="4 8" id="KW-0479">Metal-binding</keyword>
<gene>
    <name evidence="10" type="ordered locus">Dred_1831</name>
</gene>
<protein>
    <recommendedName>
        <fullName evidence="8">Ferredoxin</fullName>
    </recommendedName>
</protein>
<keyword evidence="2 8" id="KW-0813">Transport</keyword>
<dbReference type="Pfam" id="PF13247">
    <property type="entry name" value="Fer4_11"/>
    <property type="match status" value="1"/>
</dbReference>
<dbReference type="OrthoDB" id="9810688at2"/>
<sequence>MGKVLLVNHLRCVGCGTCEVVCSLVHEGICSPVLSRIRIVRHEKKGYHIPITCASCEKAPCIEACPMEAIQKDKETGGVILHQDQCIGCKQCIQSCPFGHINFNFEKGTAFKCDLCQGDPQCVKFCWTQAISFTSLDAAIDAKRQTFADRIMKELKQET</sequence>
<dbReference type="InterPro" id="IPR017900">
    <property type="entry name" value="4Fe4S_Fe_S_CS"/>
</dbReference>
<keyword evidence="7 8" id="KW-0411">Iron-sulfur</keyword>
<dbReference type="eggNOG" id="COG1142">
    <property type="taxonomic scope" value="Bacteria"/>
</dbReference>
<feature type="domain" description="4Fe-4S ferredoxin-type" evidence="9">
    <location>
        <begin position="44"/>
        <end position="75"/>
    </location>
</feature>
<evidence type="ECO:0000256" key="3">
    <source>
        <dbReference type="ARBA" id="ARBA00022485"/>
    </source>
</evidence>
<keyword evidence="6 8" id="KW-0408">Iron</keyword>
<dbReference type="EMBL" id="CP000612">
    <property type="protein sequence ID" value="ABO50356.1"/>
    <property type="molecule type" value="Genomic_DNA"/>
</dbReference>
<evidence type="ECO:0000256" key="6">
    <source>
        <dbReference type="ARBA" id="ARBA00023004"/>
    </source>
</evidence>
<dbReference type="PROSITE" id="PS51379">
    <property type="entry name" value="4FE4S_FER_2"/>
    <property type="match status" value="3"/>
</dbReference>
<dbReference type="Gene3D" id="3.30.70.20">
    <property type="match status" value="2"/>
</dbReference>
<dbReference type="RefSeq" id="WP_011878168.1">
    <property type="nucleotide sequence ID" value="NC_009253.1"/>
</dbReference>
<dbReference type="GO" id="GO:0046872">
    <property type="term" value="F:metal ion binding"/>
    <property type="evidence" value="ECO:0007669"/>
    <property type="project" value="UniProtKB-UniRule"/>
</dbReference>
<evidence type="ECO:0000256" key="7">
    <source>
        <dbReference type="ARBA" id="ARBA00023014"/>
    </source>
</evidence>
<keyword evidence="11" id="KW-1185">Reference proteome</keyword>
<dbReference type="PANTHER" id="PTHR42859:SF10">
    <property type="entry name" value="DIMETHYLSULFOXIDE REDUCTASE CHAIN B"/>
    <property type="match status" value="1"/>
</dbReference>
<evidence type="ECO:0000256" key="5">
    <source>
        <dbReference type="ARBA" id="ARBA00022982"/>
    </source>
</evidence>
<feature type="domain" description="4Fe-4S ferredoxin-type" evidence="9">
    <location>
        <begin position="3"/>
        <end position="22"/>
    </location>
</feature>
<evidence type="ECO:0000256" key="2">
    <source>
        <dbReference type="ARBA" id="ARBA00022448"/>
    </source>
</evidence>
<feature type="domain" description="4Fe-4S ferredoxin-type" evidence="9">
    <location>
        <begin position="77"/>
        <end position="106"/>
    </location>
</feature>
<dbReference type="HOGENOM" id="CLU_043374_3_2_9"/>
<evidence type="ECO:0000259" key="9">
    <source>
        <dbReference type="PROSITE" id="PS51379"/>
    </source>
</evidence>
<evidence type="ECO:0000256" key="4">
    <source>
        <dbReference type="ARBA" id="ARBA00022723"/>
    </source>
</evidence>
<keyword evidence="5 8" id="KW-0249">Electron transport</keyword>
<evidence type="ECO:0000313" key="11">
    <source>
        <dbReference type="Proteomes" id="UP000001556"/>
    </source>
</evidence>
<dbReference type="GO" id="GO:0051539">
    <property type="term" value="F:4 iron, 4 sulfur cluster binding"/>
    <property type="evidence" value="ECO:0007669"/>
    <property type="project" value="UniProtKB-UniRule"/>
</dbReference>
<dbReference type="InterPro" id="IPR050294">
    <property type="entry name" value="RnfB_subfamily"/>
</dbReference>
<dbReference type="KEGG" id="drm:Dred_1831"/>
<name>A4J5K3_DESRM</name>
<dbReference type="SUPFAM" id="SSF54862">
    <property type="entry name" value="4Fe-4S ferredoxins"/>
    <property type="match status" value="1"/>
</dbReference>
<dbReference type="GO" id="GO:0009055">
    <property type="term" value="F:electron transfer activity"/>
    <property type="evidence" value="ECO:0007669"/>
    <property type="project" value="UniProtKB-UniRule"/>
</dbReference>
<dbReference type="STRING" id="349161.Dred_1831"/>
<evidence type="ECO:0000313" key="10">
    <source>
        <dbReference type="EMBL" id="ABO50356.1"/>
    </source>
</evidence>
<proteinExistence type="predicted"/>
<comment type="function">
    <text evidence="8">Ferredoxins are iron-sulfur proteins that transfer electrons in a wide variety of metabolic reactions.</text>
</comment>
<dbReference type="InterPro" id="IPR017896">
    <property type="entry name" value="4Fe4S_Fe-S-bd"/>
</dbReference>
<evidence type="ECO:0000256" key="1">
    <source>
        <dbReference type="ARBA" id="ARBA00001966"/>
    </source>
</evidence>
<accession>A4J5K3</accession>
<dbReference type="PRINTS" id="PR00354">
    <property type="entry name" value="7FE8SFRDOXIN"/>
</dbReference>
<reference evidence="10 11" key="1">
    <citation type="submission" date="2007-03" db="EMBL/GenBank/DDBJ databases">
        <title>Complete sequence of Desulfotomaculum reducens MI-1.</title>
        <authorList>
            <consortium name="US DOE Joint Genome Institute"/>
            <person name="Copeland A."/>
            <person name="Lucas S."/>
            <person name="Lapidus A."/>
            <person name="Barry K."/>
            <person name="Detter J.C."/>
            <person name="Glavina del Rio T."/>
            <person name="Hammon N."/>
            <person name="Israni S."/>
            <person name="Dalin E."/>
            <person name="Tice H."/>
            <person name="Pitluck S."/>
            <person name="Sims D."/>
            <person name="Brettin T."/>
            <person name="Bruce D."/>
            <person name="Han C."/>
            <person name="Tapia R."/>
            <person name="Schmutz J."/>
            <person name="Larimer F."/>
            <person name="Land M."/>
            <person name="Hauser L."/>
            <person name="Kyrpides N."/>
            <person name="Kim E."/>
            <person name="Tebo B.M."/>
            <person name="Richardson P."/>
        </authorList>
    </citation>
    <scope>NUCLEOTIDE SEQUENCE [LARGE SCALE GENOMIC DNA]</scope>
    <source>
        <strain evidence="10 11">MI-1</strain>
    </source>
</reference>
<dbReference type="InterPro" id="IPR000813">
    <property type="entry name" value="7Fe_ferredoxin"/>
</dbReference>
<dbReference type="Proteomes" id="UP000001556">
    <property type="component" value="Chromosome"/>
</dbReference>
<dbReference type="PANTHER" id="PTHR42859">
    <property type="entry name" value="OXIDOREDUCTASE"/>
    <property type="match status" value="1"/>
</dbReference>
<dbReference type="CDD" id="cd10550">
    <property type="entry name" value="DMSOR_beta_like"/>
    <property type="match status" value="1"/>
</dbReference>
<keyword evidence="3 8" id="KW-0004">4Fe-4S</keyword>
<dbReference type="AlphaFoldDB" id="A4J5K3"/>
<comment type="cofactor">
    <cofactor evidence="1 8">
        <name>[4Fe-4S] cluster</name>
        <dbReference type="ChEBI" id="CHEBI:49883"/>
    </cofactor>
</comment>
<dbReference type="Pfam" id="PF12800">
    <property type="entry name" value="Fer4_4"/>
    <property type="match status" value="1"/>
</dbReference>
<evidence type="ECO:0000256" key="8">
    <source>
        <dbReference type="RuleBase" id="RU365098"/>
    </source>
</evidence>
<organism evidence="10 11">
    <name type="scientific">Desulforamulus reducens (strain ATCC BAA-1160 / DSM 100696 / MI-1)</name>
    <name type="common">Desulfotomaculum reducens</name>
    <dbReference type="NCBI Taxonomy" id="349161"/>
    <lineage>
        <taxon>Bacteria</taxon>
        <taxon>Bacillati</taxon>
        <taxon>Bacillota</taxon>
        <taxon>Clostridia</taxon>
        <taxon>Eubacteriales</taxon>
        <taxon>Peptococcaceae</taxon>
        <taxon>Desulforamulus</taxon>
    </lineage>
</organism>
<dbReference type="PROSITE" id="PS00198">
    <property type="entry name" value="4FE4S_FER_1"/>
    <property type="match status" value="1"/>
</dbReference>